<reference evidence="3" key="1">
    <citation type="submission" date="2023-12" db="EMBL/GenBank/DDBJ databases">
        <title>Novel species in genus Nocardioides.</title>
        <authorList>
            <person name="Zhou H."/>
        </authorList>
    </citation>
    <scope>NUCLEOTIDE SEQUENCE [LARGE SCALE GENOMIC DNA]</scope>
    <source>
        <strain evidence="3">HM61</strain>
    </source>
</reference>
<dbReference type="Proteomes" id="UP001327225">
    <property type="component" value="Chromosome"/>
</dbReference>
<organism evidence="2 3">
    <name type="scientific">Nocardioides bizhenqiangii</name>
    <dbReference type="NCBI Taxonomy" id="3095076"/>
    <lineage>
        <taxon>Bacteria</taxon>
        <taxon>Bacillati</taxon>
        <taxon>Actinomycetota</taxon>
        <taxon>Actinomycetes</taxon>
        <taxon>Propionibacteriales</taxon>
        <taxon>Nocardioidaceae</taxon>
        <taxon>Nocardioides</taxon>
    </lineage>
</organism>
<dbReference type="Pfam" id="PF03551">
    <property type="entry name" value="PadR"/>
    <property type="match status" value="1"/>
</dbReference>
<dbReference type="PANTHER" id="PTHR33169">
    <property type="entry name" value="PADR-FAMILY TRANSCRIPTIONAL REGULATOR"/>
    <property type="match status" value="1"/>
</dbReference>
<gene>
    <name evidence="2" type="ORF">SHK19_14275</name>
</gene>
<evidence type="ECO:0000259" key="1">
    <source>
        <dbReference type="Pfam" id="PF03551"/>
    </source>
</evidence>
<evidence type="ECO:0000313" key="3">
    <source>
        <dbReference type="Proteomes" id="UP001327225"/>
    </source>
</evidence>
<feature type="domain" description="Transcription regulator PadR N-terminal" evidence="1">
    <location>
        <begin position="8"/>
        <end position="82"/>
    </location>
</feature>
<name>A0ABZ0ZLQ3_9ACTN</name>
<dbReference type="SUPFAM" id="SSF46785">
    <property type="entry name" value="Winged helix' DNA-binding domain"/>
    <property type="match status" value="1"/>
</dbReference>
<accession>A0ABZ0ZLQ3</accession>
<dbReference type="InterPro" id="IPR005149">
    <property type="entry name" value="Tscrpt_reg_PadR_N"/>
</dbReference>
<dbReference type="InterPro" id="IPR052509">
    <property type="entry name" value="Metal_resp_DNA-bind_regulator"/>
</dbReference>
<sequence length="108" mass="11532">MTEQAMYILASLARGECHGYGIARDAEELSGGRIRLTAGTLYGALGRLSDEGLVEPAGERDVQGRRRRYYRLTAAGELALAEEVERLRSTAAALGARLPSTRTAPGPA</sequence>
<protein>
    <submittedName>
        <fullName evidence="2">PadR family transcriptional regulator</fullName>
    </submittedName>
</protein>
<dbReference type="EMBL" id="CP141059">
    <property type="protein sequence ID" value="WQQ25128.1"/>
    <property type="molecule type" value="Genomic_DNA"/>
</dbReference>
<keyword evidence="3" id="KW-1185">Reference proteome</keyword>
<dbReference type="InterPro" id="IPR036390">
    <property type="entry name" value="WH_DNA-bd_sf"/>
</dbReference>
<proteinExistence type="predicted"/>
<dbReference type="InterPro" id="IPR036388">
    <property type="entry name" value="WH-like_DNA-bd_sf"/>
</dbReference>
<dbReference type="Gene3D" id="1.10.10.10">
    <property type="entry name" value="Winged helix-like DNA-binding domain superfamily/Winged helix DNA-binding domain"/>
    <property type="match status" value="1"/>
</dbReference>
<dbReference type="PANTHER" id="PTHR33169:SF13">
    <property type="entry name" value="PADR-FAMILY TRANSCRIPTIONAL REGULATOR"/>
    <property type="match status" value="1"/>
</dbReference>
<evidence type="ECO:0000313" key="2">
    <source>
        <dbReference type="EMBL" id="WQQ25128.1"/>
    </source>
</evidence>
<dbReference type="RefSeq" id="WP_322455647.1">
    <property type="nucleotide sequence ID" value="NZ_CP141059.1"/>
</dbReference>